<name>A0AA94EDF3_9GAMM</name>
<protein>
    <recommendedName>
        <fullName evidence="1">CBS domain-containing protein</fullName>
    </recommendedName>
</protein>
<gene>
    <name evidence="2" type="ORF">CWE23_13565</name>
</gene>
<dbReference type="EMBL" id="PIPS01000006">
    <property type="protein sequence ID" value="RUO39704.1"/>
    <property type="molecule type" value="Genomic_DNA"/>
</dbReference>
<evidence type="ECO:0000259" key="1">
    <source>
        <dbReference type="Pfam" id="PF00571"/>
    </source>
</evidence>
<comment type="caution">
    <text evidence="2">The sequence shown here is derived from an EMBL/GenBank/DDBJ whole genome shotgun (WGS) entry which is preliminary data.</text>
</comment>
<proteinExistence type="predicted"/>
<sequence>MTPFKALQSAPSSTELNTLADIEPPEKLSWNDAALQVFDDFQRHDPIMVSANSTLAATEKLLTSSGQRYACVTNAQHKIIGIVALREFYGRRAMQLGLQAQIPRQDVAVKDLMTPLMQLPQVEYRQLLSARIGDAAATLKMKGHDFIVIKTGDVIRGVVSSLRIAQRTGESVNIYHSASTFAEIMTAVSHKELTD</sequence>
<dbReference type="AlphaFoldDB" id="A0AA94EDF3"/>
<evidence type="ECO:0000313" key="2">
    <source>
        <dbReference type="EMBL" id="RUO39704.1"/>
    </source>
</evidence>
<dbReference type="Pfam" id="PF00571">
    <property type="entry name" value="CBS"/>
    <property type="match status" value="1"/>
</dbReference>
<evidence type="ECO:0000313" key="3">
    <source>
        <dbReference type="Proteomes" id="UP000286680"/>
    </source>
</evidence>
<keyword evidence="3" id="KW-1185">Reference proteome</keyword>
<accession>A0AA94EDF3</accession>
<dbReference type="Gene3D" id="3.10.580.10">
    <property type="entry name" value="CBS-domain"/>
    <property type="match status" value="1"/>
</dbReference>
<dbReference type="InterPro" id="IPR000644">
    <property type="entry name" value="CBS_dom"/>
</dbReference>
<dbReference type="InterPro" id="IPR046342">
    <property type="entry name" value="CBS_dom_sf"/>
</dbReference>
<feature type="domain" description="CBS" evidence="1">
    <location>
        <begin position="40"/>
        <end position="87"/>
    </location>
</feature>
<organism evidence="2 3">
    <name type="scientific">Idiomarina aquatica</name>
    <dbReference type="NCBI Taxonomy" id="1327752"/>
    <lineage>
        <taxon>Bacteria</taxon>
        <taxon>Pseudomonadati</taxon>
        <taxon>Pseudomonadota</taxon>
        <taxon>Gammaproteobacteria</taxon>
        <taxon>Alteromonadales</taxon>
        <taxon>Idiomarinaceae</taxon>
        <taxon>Idiomarina</taxon>
    </lineage>
</organism>
<dbReference type="Proteomes" id="UP000286680">
    <property type="component" value="Unassembled WGS sequence"/>
</dbReference>
<dbReference type="SUPFAM" id="SSF54631">
    <property type="entry name" value="CBS-domain pair"/>
    <property type="match status" value="1"/>
</dbReference>
<dbReference type="RefSeq" id="WP_105306983.1">
    <property type="nucleotide sequence ID" value="NZ_PIPS01000006.1"/>
</dbReference>
<reference evidence="3" key="1">
    <citation type="journal article" date="2018" name="Front. Microbiol.">
        <title>Genome-Based Analysis Reveals the Taxonomy and Diversity of the Family Idiomarinaceae.</title>
        <authorList>
            <person name="Liu Y."/>
            <person name="Lai Q."/>
            <person name="Shao Z."/>
        </authorList>
    </citation>
    <scope>NUCLEOTIDE SEQUENCE [LARGE SCALE GENOMIC DNA]</scope>
    <source>
        <strain evidence="3">SN-14</strain>
    </source>
</reference>